<dbReference type="InterPro" id="IPR001943">
    <property type="entry name" value="UVR_dom"/>
</dbReference>
<dbReference type="GO" id="GO:0003677">
    <property type="term" value="F:DNA binding"/>
    <property type="evidence" value="ECO:0007669"/>
    <property type="project" value="UniProtKB-UniRule"/>
</dbReference>
<comment type="subcellular location">
    <subcellularLocation>
        <location evidence="6">Cytoplasm</location>
    </subcellularLocation>
</comment>
<evidence type="ECO:0000256" key="3">
    <source>
        <dbReference type="ARBA" id="ARBA00022769"/>
    </source>
</evidence>
<dbReference type="Gene3D" id="3.40.1440.10">
    <property type="entry name" value="GIY-YIG endonuclease"/>
    <property type="match status" value="1"/>
</dbReference>
<keyword evidence="2 6" id="KW-0227">DNA damage</keyword>
<dbReference type="GO" id="GO:0009381">
    <property type="term" value="F:excinuclease ABC activity"/>
    <property type="evidence" value="ECO:0007669"/>
    <property type="project" value="UniProtKB-UniRule"/>
</dbReference>
<dbReference type="GO" id="GO:0005737">
    <property type="term" value="C:cytoplasm"/>
    <property type="evidence" value="ECO:0007669"/>
    <property type="project" value="UniProtKB-SubCell"/>
</dbReference>
<dbReference type="Gene3D" id="3.30.420.340">
    <property type="entry name" value="UvrC, RNAse H endonuclease domain"/>
    <property type="match status" value="1"/>
</dbReference>
<dbReference type="SUPFAM" id="SSF46600">
    <property type="entry name" value="C-terminal UvrC-binding domain of UvrB"/>
    <property type="match status" value="1"/>
</dbReference>
<dbReference type="Pfam" id="PF14520">
    <property type="entry name" value="HHH_5"/>
    <property type="match status" value="1"/>
</dbReference>
<dbReference type="Gene3D" id="4.10.860.10">
    <property type="entry name" value="UVR domain"/>
    <property type="match status" value="1"/>
</dbReference>
<comment type="caution">
    <text evidence="11">The sequence shown here is derived from an EMBL/GenBank/DDBJ whole genome shotgun (WGS) entry which is preliminary data.</text>
</comment>
<evidence type="ECO:0000256" key="5">
    <source>
        <dbReference type="ARBA" id="ARBA00023204"/>
    </source>
</evidence>
<evidence type="ECO:0000313" key="11">
    <source>
        <dbReference type="EMBL" id="TMQ68721.1"/>
    </source>
</evidence>
<dbReference type="InterPro" id="IPR001162">
    <property type="entry name" value="UvrC_RNase_H_dom"/>
</dbReference>
<comment type="similarity">
    <text evidence="6">Belongs to the UvrC family.</text>
</comment>
<dbReference type="GO" id="GO:0006289">
    <property type="term" value="P:nucleotide-excision repair"/>
    <property type="evidence" value="ECO:0007669"/>
    <property type="project" value="UniProtKB-UniRule"/>
</dbReference>
<evidence type="ECO:0000256" key="4">
    <source>
        <dbReference type="ARBA" id="ARBA00022881"/>
    </source>
</evidence>
<evidence type="ECO:0000259" key="8">
    <source>
        <dbReference type="PROSITE" id="PS50151"/>
    </source>
</evidence>
<dbReference type="Pfam" id="PF08459">
    <property type="entry name" value="UvrC_RNaseH_dom"/>
    <property type="match status" value="1"/>
</dbReference>
<keyword evidence="6" id="KW-0742">SOS response</keyword>
<evidence type="ECO:0000256" key="6">
    <source>
        <dbReference type="HAMAP-Rule" id="MF_00203"/>
    </source>
</evidence>
<keyword evidence="5 6" id="KW-0234">DNA repair</keyword>
<dbReference type="PANTHER" id="PTHR30562">
    <property type="entry name" value="UVRC/OXIDOREDUCTASE"/>
    <property type="match status" value="1"/>
</dbReference>
<keyword evidence="3 6" id="KW-0228">DNA excision</keyword>
<evidence type="ECO:0000259" key="10">
    <source>
        <dbReference type="PROSITE" id="PS50165"/>
    </source>
</evidence>
<dbReference type="PROSITE" id="PS50165">
    <property type="entry name" value="UVRC"/>
    <property type="match status" value="1"/>
</dbReference>
<comment type="function">
    <text evidence="6">The UvrABC repair system catalyzes the recognition and processing of DNA lesions. UvrC both incises the 5' and 3' sides of the lesion. The N-terminal half is responsible for the 3' incision and the C-terminal half is responsible for the 5' incision.</text>
</comment>
<feature type="domain" description="UVR" evidence="8">
    <location>
        <begin position="161"/>
        <end position="196"/>
    </location>
</feature>
<dbReference type="GO" id="GO:0009432">
    <property type="term" value="P:SOS response"/>
    <property type="evidence" value="ECO:0007669"/>
    <property type="project" value="UniProtKB-UniRule"/>
</dbReference>
<reference evidence="11 12" key="1">
    <citation type="journal article" date="2019" name="Nat. Microbiol.">
        <title>Mediterranean grassland soil C-N compound turnover is dependent on rainfall and depth, and is mediated by genomically divergent microorganisms.</title>
        <authorList>
            <person name="Diamond S."/>
            <person name="Andeer P.F."/>
            <person name="Li Z."/>
            <person name="Crits-Christoph A."/>
            <person name="Burstein D."/>
            <person name="Anantharaman K."/>
            <person name="Lane K.R."/>
            <person name="Thomas B.C."/>
            <person name="Pan C."/>
            <person name="Northen T.R."/>
            <person name="Banfield J.F."/>
        </authorList>
    </citation>
    <scope>NUCLEOTIDE SEQUENCE [LARGE SCALE GENOMIC DNA]</scope>
    <source>
        <strain evidence="11">WS_8</strain>
    </source>
</reference>
<keyword evidence="4 6" id="KW-0267">Excision nuclease</keyword>
<dbReference type="EMBL" id="VBOY01000003">
    <property type="protein sequence ID" value="TMQ68721.1"/>
    <property type="molecule type" value="Genomic_DNA"/>
</dbReference>
<dbReference type="HAMAP" id="MF_00203">
    <property type="entry name" value="UvrC"/>
    <property type="match status" value="1"/>
</dbReference>
<dbReference type="PROSITE" id="PS50164">
    <property type="entry name" value="GIY_YIG"/>
    <property type="match status" value="1"/>
</dbReference>
<name>A0A538TYR9_UNCEI</name>
<dbReference type="InterPro" id="IPR050066">
    <property type="entry name" value="UvrABC_protein_C"/>
</dbReference>
<dbReference type="Gene3D" id="1.10.150.20">
    <property type="entry name" value="5' to 3' exonuclease, C-terminal subdomain"/>
    <property type="match status" value="1"/>
</dbReference>
<feature type="domain" description="GIY-YIG" evidence="9">
    <location>
        <begin position="1"/>
        <end position="48"/>
    </location>
</feature>
<dbReference type="Proteomes" id="UP000316609">
    <property type="component" value="Unassembled WGS sequence"/>
</dbReference>
<dbReference type="PANTHER" id="PTHR30562:SF1">
    <property type="entry name" value="UVRABC SYSTEM PROTEIN C"/>
    <property type="match status" value="1"/>
</dbReference>
<dbReference type="PROSITE" id="PS50151">
    <property type="entry name" value="UVR"/>
    <property type="match status" value="1"/>
</dbReference>
<keyword evidence="1 6" id="KW-0963">Cytoplasm</keyword>
<organism evidence="11 12">
    <name type="scientific">Eiseniibacteriota bacterium</name>
    <dbReference type="NCBI Taxonomy" id="2212470"/>
    <lineage>
        <taxon>Bacteria</taxon>
        <taxon>Candidatus Eiseniibacteriota</taxon>
    </lineage>
</organism>
<feature type="region of interest" description="Disordered" evidence="7">
    <location>
        <begin position="559"/>
        <end position="579"/>
    </location>
</feature>
<dbReference type="InterPro" id="IPR036876">
    <property type="entry name" value="UVR_dom_sf"/>
</dbReference>
<dbReference type="NCBIfam" id="TIGR00194">
    <property type="entry name" value="uvrC"/>
    <property type="match status" value="1"/>
</dbReference>
<dbReference type="Pfam" id="PF02151">
    <property type="entry name" value="UVR"/>
    <property type="match status" value="1"/>
</dbReference>
<comment type="subunit">
    <text evidence="6">Interacts with UvrB in an incision complex.</text>
</comment>
<protein>
    <recommendedName>
        <fullName evidence="6">UvrABC system protein C</fullName>
        <shortName evidence="6">Protein UvrC</shortName>
    </recommendedName>
    <alternativeName>
        <fullName evidence="6">Excinuclease ABC subunit C</fullName>
    </alternativeName>
</protein>
<dbReference type="SUPFAM" id="SSF82771">
    <property type="entry name" value="GIY-YIG endonuclease"/>
    <property type="match status" value="1"/>
</dbReference>
<evidence type="ECO:0000259" key="9">
    <source>
        <dbReference type="PROSITE" id="PS50164"/>
    </source>
</evidence>
<gene>
    <name evidence="6 11" type="primary">uvrC</name>
    <name evidence="11" type="ORF">E6K78_00125</name>
</gene>
<sequence>MSGDNAHLRLGDLMSEARDLDVILTDSEVEALLLESTLVRQHRPHYNVLLKDDKSFPYVKVSVQEEFPRLSVTRKILPDGARYLGPFTDVKRLRRTLRELRRVFPVRTCVNFEDYRRANRPCLYYHIKRCVGPCYSRADVDPEAYRSLVDGLLLFLTGRDDELLGRLQREMEAAATDRRYEQAAQRRDQIRLLESMRVPQKVVTRRGAAADVLGVARHGRRAAVAILLVRGGRVVGKESRMLDGAGDMAEADLLATFIVQHYLAQATLPRRLVCGALPSEAGLLAEALTRRAGTRVTVVAPTRGLPRRLVAAAERNAALALEDLEARAAGRRARFATEVLELQRSLGIAAPPHRIACVDISNLGAEGAVAAVVASENGRPRKSLYRRMRVRRPGPDDFAMIEEAVERYWTRVESGELPRPDLLMVDGGAGQVSAARRALERASTRPVPLIGLAKREETVFREEAPPLRLARRSPSLRALQRLRDEAHRFGIAYHRHLRRRARVVSALDQVPGVGPARRRALLRAFGSVAALRDVQVEDVVARAAVPRAVAERVLEHVSGRGMREAPAAGPGPGMPGTTR</sequence>
<feature type="domain" description="UvrC family homology region profile" evidence="10">
    <location>
        <begin position="212"/>
        <end position="439"/>
    </location>
</feature>
<evidence type="ECO:0000313" key="12">
    <source>
        <dbReference type="Proteomes" id="UP000316609"/>
    </source>
</evidence>
<dbReference type="GO" id="GO:0009380">
    <property type="term" value="C:excinuclease repair complex"/>
    <property type="evidence" value="ECO:0007669"/>
    <property type="project" value="InterPro"/>
</dbReference>
<proteinExistence type="inferred from homology"/>
<dbReference type="Pfam" id="PF22920">
    <property type="entry name" value="UvrC_RNaseH"/>
    <property type="match status" value="1"/>
</dbReference>
<accession>A0A538TYR9</accession>
<evidence type="ECO:0000256" key="1">
    <source>
        <dbReference type="ARBA" id="ARBA00022490"/>
    </source>
</evidence>
<evidence type="ECO:0000256" key="2">
    <source>
        <dbReference type="ARBA" id="ARBA00022763"/>
    </source>
</evidence>
<dbReference type="InterPro" id="IPR004791">
    <property type="entry name" value="UvrC"/>
</dbReference>
<dbReference type="AlphaFoldDB" id="A0A538TYR9"/>
<dbReference type="InterPro" id="IPR038476">
    <property type="entry name" value="UvrC_RNase_H_dom_sf"/>
</dbReference>
<dbReference type="SUPFAM" id="SSF47781">
    <property type="entry name" value="RuvA domain 2-like"/>
    <property type="match status" value="1"/>
</dbReference>
<evidence type="ECO:0000256" key="7">
    <source>
        <dbReference type="SAM" id="MobiDB-lite"/>
    </source>
</evidence>
<dbReference type="InterPro" id="IPR000305">
    <property type="entry name" value="GIY-YIG_endonuc"/>
</dbReference>
<dbReference type="InterPro" id="IPR010994">
    <property type="entry name" value="RuvA_2-like"/>
</dbReference>
<dbReference type="InterPro" id="IPR035901">
    <property type="entry name" value="GIY-YIG_endonuc_sf"/>
</dbReference>